<comment type="caution">
    <text evidence="1">The sequence shown here is derived from an EMBL/GenBank/DDBJ whole genome shotgun (WGS) entry which is preliminary data.</text>
</comment>
<reference evidence="1" key="2">
    <citation type="submission" date="2013-09" db="EMBL/GenBank/DDBJ databases">
        <title>Draft genome sequence of Alistipes putredinis (DSM 17216).</title>
        <authorList>
            <person name="Sudarsanam P."/>
            <person name="Ley R."/>
            <person name="Guruge J."/>
            <person name="Turnbaugh P.J."/>
            <person name="Mahowald M."/>
            <person name="Liep D."/>
            <person name="Gordon J."/>
        </authorList>
    </citation>
    <scope>NUCLEOTIDE SEQUENCE</scope>
    <source>
        <strain evidence="1">DSM 17216</strain>
    </source>
</reference>
<evidence type="ECO:0000313" key="2">
    <source>
        <dbReference type="Proteomes" id="UP000005819"/>
    </source>
</evidence>
<evidence type="ECO:0000313" key="1">
    <source>
        <dbReference type="EMBL" id="EDS03345.1"/>
    </source>
</evidence>
<reference evidence="1" key="1">
    <citation type="submission" date="2007-10" db="EMBL/GenBank/DDBJ databases">
        <authorList>
            <person name="Fulton L."/>
            <person name="Clifton S."/>
            <person name="Fulton B."/>
            <person name="Xu J."/>
            <person name="Minx P."/>
            <person name="Pepin K.H."/>
            <person name="Johnson M."/>
            <person name="Thiruvilangam P."/>
            <person name="Bhonagiri V."/>
            <person name="Nash W.E."/>
            <person name="Mardis E.R."/>
            <person name="Wilson R.K."/>
        </authorList>
    </citation>
    <scope>NUCLEOTIDE SEQUENCE [LARGE SCALE GENOMIC DNA]</scope>
    <source>
        <strain evidence="1">DSM 17216</strain>
    </source>
</reference>
<name>B0MWL7_9BACT</name>
<protein>
    <submittedName>
        <fullName evidence="1">Uncharacterized protein</fullName>
    </submittedName>
</protein>
<dbReference type="AlphaFoldDB" id="B0MWL7"/>
<sequence length="47" mass="5400">MREFRIKNSIPNEGENIDSVRCSCFIAGIRWGTDGTKELNFVGYIVY</sequence>
<dbReference type="HOGENOM" id="CLU_3163842_0_0_10"/>
<proteinExistence type="predicted"/>
<dbReference type="Proteomes" id="UP000005819">
    <property type="component" value="Unassembled WGS sequence"/>
</dbReference>
<gene>
    <name evidence="1" type="ORF">ALIPUT_01557</name>
</gene>
<accession>B0MWL7</accession>
<keyword evidence="2" id="KW-1185">Reference proteome</keyword>
<dbReference type="EMBL" id="ABFK02000019">
    <property type="protein sequence ID" value="EDS03345.1"/>
    <property type="molecule type" value="Genomic_DNA"/>
</dbReference>
<organism evidence="1 2">
    <name type="scientific">Alistipes putredinis DSM 17216</name>
    <dbReference type="NCBI Taxonomy" id="445970"/>
    <lineage>
        <taxon>Bacteria</taxon>
        <taxon>Pseudomonadati</taxon>
        <taxon>Bacteroidota</taxon>
        <taxon>Bacteroidia</taxon>
        <taxon>Bacteroidales</taxon>
        <taxon>Rikenellaceae</taxon>
        <taxon>Alistipes</taxon>
    </lineage>
</organism>